<evidence type="ECO:0000313" key="2">
    <source>
        <dbReference type="Proteomes" id="UP000288395"/>
    </source>
</evidence>
<proteinExistence type="predicted"/>
<dbReference type="RefSeq" id="WP_126765607.1">
    <property type="nucleotide sequence ID" value="NZ_PIPJ01000002.1"/>
</dbReference>
<dbReference type="AlphaFoldDB" id="A0A432VZQ8"/>
<dbReference type="InterPro" id="IPR016035">
    <property type="entry name" value="Acyl_Trfase/lysoPLipase"/>
</dbReference>
<protein>
    <submittedName>
        <fullName evidence="1">Alpha/beta hydrolase</fullName>
    </submittedName>
</protein>
<name>A0A432VZQ8_9GAMM</name>
<organism evidence="1 2">
    <name type="scientific">Aliidiomarina iranensis</name>
    <dbReference type="NCBI Taxonomy" id="1434071"/>
    <lineage>
        <taxon>Bacteria</taxon>
        <taxon>Pseudomonadati</taxon>
        <taxon>Pseudomonadota</taxon>
        <taxon>Gammaproteobacteria</taxon>
        <taxon>Alteromonadales</taxon>
        <taxon>Idiomarinaceae</taxon>
        <taxon>Aliidiomarina</taxon>
    </lineage>
</organism>
<accession>A0A432VZQ8</accession>
<dbReference type="SUPFAM" id="SSF52151">
    <property type="entry name" value="FabD/lysophospholipase-like"/>
    <property type="match status" value="1"/>
</dbReference>
<dbReference type="Proteomes" id="UP000288395">
    <property type="component" value="Unassembled WGS sequence"/>
</dbReference>
<comment type="caution">
    <text evidence="1">The sequence shown here is derived from an EMBL/GenBank/DDBJ whole genome shotgun (WGS) entry which is preliminary data.</text>
</comment>
<reference evidence="2" key="1">
    <citation type="journal article" date="2018" name="Front. Microbiol.">
        <title>Genome-Based Analysis Reveals the Taxonomy and Diversity of the Family Idiomarinaceae.</title>
        <authorList>
            <person name="Liu Y."/>
            <person name="Lai Q."/>
            <person name="Shao Z."/>
        </authorList>
    </citation>
    <scope>NUCLEOTIDE SEQUENCE [LARGE SCALE GENOMIC DNA]</scope>
    <source>
        <strain evidence="2">GBPy7</strain>
    </source>
</reference>
<dbReference type="EMBL" id="PIPJ01000002">
    <property type="protein sequence ID" value="RUO22225.1"/>
    <property type="molecule type" value="Genomic_DNA"/>
</dbReference>
<dbReference type="OrthoDB" id="8586159at2"/>
<gene>
    <name evidence="1" type="ORF">CWE08_03290</name>
</gene>
<keyword evidence="1" id="KW-0378">Hydrolase</keyword>
<evidence type="ECO:0000313" key="1">
    <source>
        <dbReference type="EMBL" id="RUO22225.1"/>
    </source>
</evidence>
<sequence length="354" mass="39236">MMKWAEVKAGARALAHIRENGLQANDVSTLLGASGGPKWFVLQGLDNFLFADFFADRQQPLNLLGTSAGGWRFASLGRKNAAEASALFSKLYRATVYSEKPDIREITDKAIDLLHEYVPDSAVAEILQQDTFRHHMIAVRCKGLNAANGRLGQGLGLLKAAGLNAISRKTLGSSYERVIFHHPKANPIMGKEWRDLPTLHVPLSEENFRQALLATGSIPLVLDGVRDIPGAPPGVYRDGGVTDYHFDVPLDDQEGLVLYPHFQREVIPGWFDKNTKRRTTGAHWPNAVLITPSQAFIDALPYGKIPDRHDFADLDVPARQKFWQQATDAGYRLAEEVAESIVTGRIKHDAVLWK</sequence>
<keyword evidence="2" id="KW-1185">Reference proteome</keyword>
<dbReference type="GO" id="GO:0016787">
    <property type="term" value="F:hydrolase activity"/>
    <property type="evidence" value="ECO:0007669"/>
    <property type="project" value="UniProtKB-KW"/>
</dbReference>